<dbReference type="EMBL" id="CAXKWB010003452">
    <property type="protein sequence ID" value="CAL4069302.1"/>
    <property type="molecule type" value="Genomic_DNA"/>
</dbReference>
<feature type="transmembrane region" description="Helical" evidence="8">
    <location>
        <begin position="444"/>
        <end position="465"/>
    </location>
</feature>
<evidence type="ECO:0000256" key="6">
    <source>
        <dbReference type="ARBA" id="ARBA00022989"/>
    </source>
</evidence>
<evidence type="ECO:0000313" key="9">
    <source>
        <dbReference type="EMBL" id="CAL4069302.1"/>
    </source>
</evidence>
<evidence type="ECO:0000256" key="2">
    <source>
        <dbReference type="ARBA" id="ARBA00007040"/>
    </source>
</evidence>
<evidence type="ECO:0000256" key="1">
    <source>
        <dbReference type="ARBA" id="ARBA00004651"/>
    </source>
</evidence>
<dbReference type="PIRSF" id="PIRSF006060">
    <property type="entry name" value="AA_transporter"/>
    <property type="match status" value="1"/>
</dbReference>
<feature type="transmembrane region" description="Helical" evidence="8">
    <location>
        <begin position="91"/>
        <end position="109"/>
    </location>
</feature>
<name>A0AAV2Q6X5_MEGNR</name>
<feature type="non-terminal residue" evidence="9">
    <location>
        <position position="521"/>
    </location>
</feature>
<feature type="transmembrane region" description="Helical" evidence="8">
    <location>
        <begin position="65"/>
        <end position="85"/>
    </location>
</feature>
<feature type="transmembrane region" description="Helical" evidence="8">
    <location>
        <begin position="289"/>
        <end position="312"/>
    </location>
</feature>
<organism evidence="9 10">
    <name type="scientific">Meganyctiphanes norvegica</name>
    <name type="common">Northern krill</name>
    <name type="synonym">Thysanopoda norvegica</name>
    <dbReference type="NCBI Taxonomy" id="48144"/>
    <lineage>
        <taxon>Eukaryota</taxon>
        <taxon>Metazoa</taxon>
        <taxon>Ecdysozoa</taxon>
        <taxon>Arthropoda</taxon>
        <taxon>Crustacea</taxon>
        <taxon>Multicrustacea</taxon>
        <taxon>Malacostraca</taxon>
        <taxon>Eumalacostraca</taxon>
        <taxon>Eucarida</taxon>
        <taxon>Euphausiacea</taxon>
        <taxon>Euphausiidae</taxon>
        <taxon>Meganyctiphanes</taxon>
    </lineage>
</organism>
<feature type="transmembrane region" description="Helical" evidence="8">
    <location>
        <begin position="214"/>
        <end position="233"/>
    </location>
</feature>
<evidence type="ECO:0000256" key="4">
    <source>
        <dbReference type="ARBA" id="ARBA00022475"/>
    </source>
</evidence>
<dbReference type="PANTHER" id="PTHR11785:SF240">
    <property type="entry name" value="LD25378P"/>
    <property type="match status" value="1"/>
</dbReference>
<keyword evidence="3" id="KW-0813">Transport</keyword>
<comment type="similarity">
    <text evidence="2">Belongs to the amino acid-polyamine-organocation (APC) superfamily. L-type amino acid transporter (LAT) (TC 2.A.3.8) family.</text>
</comment>
<keyword evidence="10" id="KW-1185">Reference proteome</keyword>
<dbReference type="Pfam" id="PF13520">
    <property type="entry name" value="AA_permease_2"/>
    <property type="match status" value="1"/>
</dbReference>
<gene>
    <name evidence="9" type="ORF">MNOR_LOCUS7723</name>
</gene>
<evidence type="ECO:0000256" key="3">
    <source>
        <dbReference type="ARBA" id="ARBA00022448"/>
    </source>
</evidence>
<dbReference type="Gene3D" id="1.20.1740.10">
    <property type="entry name" value="Amino acid/polyamine transporter I"/>
    <property type="match status" value="1"/>
</dbReference>
<feature type="transmembrane region" description="Helical" evidence="8">
    <location>
        <begin position="471"/>
        <end position="489"/>
    </location>
</feature>
<evidence type="ECO:0000313" key="10">
    <source>
        <dbReference type="Proteomes" id="UP001497623"/>
    </source>
</evidence>
<keyword evidence="6 8" id="KW-1133">Transmembrane helix</keyword>
<feature type="transmembrane region" description="Helical" evidence="8">
    <location>
        <begin position="342"/>
        <end position="364"/>
    </location>
</feature>
<feature type="transmembrane region" description="Helical" evidence="8">
    <location>
        <begin position="409"/>
        <end position="432"/>
    </location>
</feature>
<protein>
    <recommendedName>
        <fullName evidence="11">Amino acid transporter</fullName>
    </recommendedName>
</protein>
<dbReference type="GO" id="GO:0015179">
    <property type="term" value="F:L-amino acid transmembrane transporter activity"/>
    <property type="evidence" value="ECO:0007669"/>
    <property type="project" value="TreeGrafter"/>
</dbReference>
<proteinExistence type="inferred from homology"/>
<dbReference type="AlphaFoldDB" id="A0AAV2Q6X5"/>
<dbReference type="PANTHER" id="PTHR11785">
    <property type="entry name" value="AMINO ACID TRANSPORTER"/>
    <property type="match status" value="1"/>
</dbReference>
<evidence type="ECO:0000256" key="7">
    <source>
        <dbReference type="ARBA" id="ARBA00023136"/>
    </source>
</evidence>
<dbReference type="InterPro" id="IPR002293">
    <property type="entry name" value="AA/rel_permease1"/>
</dbReference>
<feature type="transmembrane region" description="Helical" evidence="8">
    <location>
        <begin position="253"/>
        <end position="277"/>
    </location>
</feature>
<keyword evidence="5 8" id="KW-0812">Transmembrane</keyword>
<sequence>MAAHIEVVPVAAGVVVTEDVDHDDAVNNSVNGSKTDEKMFSKSEEGVSYSSDEGAGIKMRKELGLLDGVGIIVGIIVGSGIFVSPKGVLEYSGSVGMALIVWAVSRIYIMDSGSIYPTVWGTMIPRSGGDYIYIYEAFGPLPAFLYLWVAVVIIMPTANTVIALAFANYILQPLFSHCDTPPDVPVRLIAAAVICFLTWVNCTNVKWATSFQNVFSMTKIFALIIIIATGIYHMGTGNTENFRSPMEGTNYGIGKIGAAFYQGLFSFAGWNYLNFVVEEIKDPYRNLPLAILISVPLVTFVYFMTNVAYFAILTKSEVLASNAVAVSLGDRMLGVMGWTMPFFVACSTFGSLNGGIFASSRLFFVGAREGHLPQALALINLKSFTPTPALIFLGFMTVFMLVSSNMQKLINYIAFTESLFILMSIAALLWLRYKQPNRKRPIKVWIGFPIIFFIICLFLVTFPVFVSPVELGVACVIISAGVPVYYFAIYREMHSKTLLGAIDNVTKMCQILWMSMPSKEE</sequence>
<reference evidence="9 10" key="1">
    <citation type="submission" date="2024-05" db="EMBL/GenBank/DDBJ databases">
        <authorList>
            <person name="Wallberg A."/>
        </authorList>
    </citation>
    <scope>NUCLEOTIDE SEQUENCE [LARGE SCALE GENOMIC DNA]</scope>
</reference>
<keyword evidence="4" id="KW-1003">Cell membrane</keyword>
<evidence type="ECO:0000256" key="5">
    <source>
        <dbReference type="ARBA" id="ARBA00022692"/>
    </source>
</evidence>
<dbReference type="InterPro" id="IPR050598">
    <property type="entry name" value="AminoAcid_Transporter"/>
</dbReference>
<dbReference type="GO" id="GO:0005886">
    <property type="term" value="C:plasma membrane"/>
    <property type="evidence" value="ECO:0007669"/>
    <property type="project" value="UniProtKB-SubCell"/>
</dbReference>
<feature type="transmembrane region" description="Helical" evidence="8">
    <location>
        <begin position="184"/>
        <end position="202"/>
    </location>
</feature>
<comment type="subcellular location">
    <subcellularLocation>
        <location evidence="1">Cell membrane</location>
        <topology evidence="1">Multi-pass membrane protein</topology>
    </subcellularLocation>
</comment>
<feature type="transmembrane region" description="Helical" evidence="8">
    <location>
        <begin position="384"/>
        <end position="403"/>
    </location>
</feature>
<dbReference type="FunFam" id="1.20.1740.10:FF:000003">
    <property type="entry name" value="Y+L amino acid transporter 1 isoform X1"/>
    <property type="match status" value="1"/>
</dbReference>
<evidence type="ECO:0000256" key="8">
    <source>
        <dbReference type="SAM" id="Phobius"/>
    </source>
</evidence>
<comment type="caution">
    <text evidence="9">The sequence shown here is derived from an EMBL/GenBank/DDBJ whole genome shotgun (WGS) entry which is preliminary data.</text>
</comment>
<evidence type="ECO:0008006" key="11">
    <source>
        <dbReference type="Google" id="ProtNLM"/>
    </source>
</evidence>
<dbReference type="Proteomes" id="UP001497623">
    <property type="component" value="Unassembled WGS sequence"/>
</dbReference>
<accession>A0AAV2Q6X5</accession>
<keyword evidence="7 8" id="KW-0472">Membrane</keyword>